<dbReference type="PANTHER" id="PTHR44119">
    <property type="entry name" value="MAGNESIUM-CHELATASE SUBUNIT CHLH, CHLOROPLASTIC"/>
    <property type="match status" value="1"/>
</dbReference>
<sequence length="1239" mass="143160">MYKLVVVSVSNPVIADIIEAKKTIEEKYKSILEVRLFFVGRKVEEKDLKEIEDTILKGDFIILDLMGSGEKVGKTCFNACKSSNGNIVVIGNLGRNNLNKISKLGSFYVDEISSKLNKSNKKMLTDEILNMAKEVELLEKNIPIEKRKDIINYVNIGRYWKNAGLEEITNLLYLILRDYGKYEMLPKPKLPTEYNPISICKPTNMKRFENINEYVASGYVDYQKPTVVIFYYGNSSPNRIQKAIGKISNRISEFANIIPIAFMSYGRRHLQEVEKILFSPTSPSVDVILNFMSFRLGSGPMGEDEHEAMELLKKINAPVLHPFFMPKRQITEWLSSERGISTAEFLTTVMLPELDGAIETYPVGAIVENKWNEEYGVELIEVDIIEDRVIKLINRIKKWIELRYKENKDKKVAIICYNYPLSEGNIFGGAFLNTFESIENILSRLKKEGYSVEALTKEELMDYFTAGKIVNSGKWGEDQLSEHMIKYDSKKYIEEMNNTLYYKETCSQWGEAPGNIMTEGDKFLIPGKVIQNAFIGLQPTRGIHENPEKAYHDKALTPHHQYQAYYKWLNEEFNADIMIHVGTHGTLEFLKGKECGMSSDCYPDMLVYDIPHAYIYNCTNPAESSIAKRRSHAVLVSYQPPQFVQGELYGDLIEIESLINEYHVSEQTDPTKCNDIFNKIKKKAEQSNIIIEDLDTLENELYRMKRSLVPYGLHTFGKGYTEEEATEYMKFILRYDRSEAKSLRRLVCEKNGLDYDEILQTNKIDILQELDDRSSKIVDNFLKGIKVENAYHDTLNYGKKHMENAKKCNEMEGLLKVLNGEYLGAKLSGDIFRNPEVLPTGYNLFQFDPYSVPTEVAYERGWRIAENTIEKFIDEKGTYPNNVAIVLWGIETSRTQGETLGQILSYLGVRILKQKGQFNFKYEIIPIDELNRPRIDVTIDMSGFFRDMFPNMVEELNNIFRDIYLLEEPEELNYFKANSKKIYEKLINQGYSKEEAEELSYARLFGPREGEYGNGVTKLIENKNWDMESQIGELFIQNTGNVYTKNYRGKKVEGLFEDILSKVDIVTQIRSYHGYEVTDLDDFYGHFGGLSKAVEVSKGEKPLIYINDTTGEKIETDNVENSIERGVRTRLLNPKWIEGMLQNKYHGAQKIEKIFKNLIGLSSTTNGVKGWIFDSLHSTYISDENMREKMKENNRWAYLDILERMLEANERGYWKSSKEQLEELRKVYFQVEGSIEEKI</sequence>
<dbReference type="AlphaFoldDB" id="A0A1H3QM67"/>
<dbReference type="OrthoDB" id="9757976at2"/>
<protein>
    <submittedName>
        <fullName evidence="3">Cobaltochelatase CobN subunit</fullName>
    </submittedName>
</protein>
<reference evidence="3 4" key="1">
    <citation type="submission" date="2016-10" db="EMBL/GenBank/DDBJ databases">
        <authorList>
            <person name="de Groot N.N."/>
        </authorList>
    </citation>
    <scope>NUCLEOTIDE SEQUENCE [LARGE SCALE GENOMIC DNA]</scope>
    <source>
        <strain evidence="3 4">DSM 21650</strain>
    </source>
</reference>
<dbReference type="Pfam" id="PF02514">
    <property type="entry name" value="CobN-Mg_chel"/>
    <property type="match status" value="1"/>
</dbReference>
<dbReference type="InterPro" id="IPR011771">
    <property type="entry name" value="BchH"/>
</dbReference>
<accession>A0A1H3QM67</accession>
<comment type="similarity">
    <text evidence="1">Belongs to the Mg-chelatase subunit H family.</text>
</comment>
<evidence type="ECO:0000313" key="3">
    <source>
        <dbReference type="EMBL" id="SDZ13819.1"/>
    </source>
</evidence>
<dbReference type="Proteomes" id="UP000198625">
    <property type="component" value="Unassembled WGS sequence"/>
</dbReference>
<dbReference type="GO" id="GO:0016851">
    <property type="term" value="F:magnesium chelatase activity"/>
    <property type="evidence" value="ECO:0007669"/>
    <property type="project" value="InterPro"/>
</dbReference>
<dbReference type="NCBIfam" id="TIGR02025">
    <property type="entry name" value="BchH"/>
    <property type="match status" value="1"/>
</dbReference>
<proteinExistence type="inferred from homology"/>
<dbReference type="InterPro" id="IPR003672">
    <property type="entry name" value="CobN/Mg_chltase"/>
</dbReference>
<evidence type="ECO:0000313" key="4">
    <source>
        <dbReference type="Proteomes" id="UP000198625"/>
    </source>
</evidence>
<organism evidence="3 4">
    <name type="scientific">Proteiniborus ethanoligenes</name>
    <dbReference type="NCBI Taxonomy" id="415015"/>
    <lineage>
        <taxon>Bacteria</taxon>
        <taxon>Bacillati</taxon>
        <taxon>Bacillota</taxon>
        <taxon>Clostridia</taxon>
        <taxon>Eubacteriales</taxon>
        <taxon>Proteiniborus</taxon>
    </lineage>
</organism>
<evidence type="ECO:0000259" key="2">
    <source>
        <dbReference type="Pfam" id="PF02514"/>
    </source>
</evidence>
<dbReference type="RefSeq" id="WP_091730544.1">
    <property type="nucleotide sequence ID" value="NZ_FNQE01000021.1"/>
</dbReference>
<dbReference type="GO" id="GO:0015995">
    <property type="term" value="P:chlorophyll biosynthetic process"/>
    <property type="evidence" value="ECO:0007669"/>
    <property type="project" value="InterPro"/>
</dbReference>
<evidence type="ECO:0000256" key="1">
    <source>
        <dbReference type="ARBA" id="ARBA00010851"/>
    </source>
</evidence>
<keyword evidence="4" id="KW-1185">Reference proteome</keyword>
<dbReference type="STRING" id="415015.SAMN05660462_01978"/>
<gene>
    <name evidence="3" type="ORF">SAMN05660462_01978</name>
</gene>
<feature type="domain" description="CobN/magnesium chelatase" evidence="2">
    <location>
        <begin position="158"/>
        <end position="1221"/>
    </location>
</feature>
<name>A0A1H3QM67_9FIRM</name>
<dbReference type="CDD" id="cd10150">
    <property type="entry name" value="CobN_like"/>
    <property type="match status" value="1"/>
</dbReference>
<dbReference type="EMBL" id="FNQE01000021">
    <property type="protein sequence ID" value="SDZ13819.1"/>
    <property type="molecule type" value="Genomic_DNA"/>
</dbReference>
<dbReference type="PANTHER" id="PTHR44119:SF4">
    <property type="entry name" value="AEROBIC COBALTOCHELATASE SUBUNIT COBN"/>
    <property type="match status" value="1"/>
</dbReference>